<organism evidence="1 2">
    <name type="scientific">Paenibacillus alvei</name>
    <name type="common">Bacillus alvei</name>
    <dbReference type="NCBI Taxonomy" id="44250"/>
    <lineage>
        <taxon>Bacteria</taxon>
        <taxon>Bacillati</taxon>
        <taxon>Bacillota</taxon>
        <taxon>Bacilli</taxon>
        <taxon>Bacillales</taxon>
        <taxon>Paenibacillaceae</taxon>
        <taxon>Paenibacillus</taxon>
    </lineage>
</organism>
<proteinExistence type="predicted"/>
<gene>
    <name evidence="1" type="ORF">M5X12_11600</name>
</gene>
<dbReference type="RefSeq" id="WP_268594190.1">
    <property type="nucleotide sequence ID" value="NZ_JAMDNK010000031.1"/>
</dbReference>
<dbReference type="EMBL" id="JAMDNP010000021">
    <property type="protein sequence ID" value="MCY9761219.1"/>
    <property type="molecule type" value="Genomic_DNA"/>
</dbReference>
<protein>
    <submittedName>
        <fullName evidence="1">Uncharacterized protein</fullName>
    </submittedName>
</protein>
<evidence type="ECO:0000313" key="1">
    <source>
        <dbReference type="EMBL" id="MCY9761219.1"/>
    </source>
</evidence>
<dbReference type="Proteomes" id="UP001527181">
    <property type="component" value="Unassembled WGS sequence"/>
</dbReference>
<name>A0ABT4GX08_PAEAL</name>
<sequence>MPYMCMNTGMKLNVRADQRAKQRSAEMVADGQRWEFRRGMYGNVYEVYDHERFRWYRQDRPIDGQGDLFEGFLPLTCDYCGSITSNVKLVHYHGVYWFKVRPKLPSAEWKQNFVDVKFCCCDKCQHGPLPIPSGLIGYHMTELYQDGRLIYKQERKL</sequence>
<keyword evidence="2" id="KW-1185">Reference proteome</keyword>
<evidence type="ECO:0000313" key="2">
    <source>
        <dbReference type="Proteomes" id="UP001527181"/>
    </source>
</evidence>
<accession>A0ABT4GX08</accession>
<reference evidence="1 2" key="1">
    <citation type="submission" date="2022-05" db="EMBL/GenBank/DDBJ databases">
        <title>Genome Sequencing of Bee-Associated Microbes.</title>
        <authorList>
            <person name="Dunlap C."/>
        </authorList>
    </citation>
    <scope>NUCLEOTIDE SEQUENCE [LARGE SCALE GENOMIC DNA]</scope>
    <source>
        <strain evidence="1 2">NRRL B-04010</strain>
    </source>
</reference>
<comment type="caution">
    <text evidence="1">The sequence shown here is derived from an EMBL/GenBank/DDBJ whole genome shotgun (WGS) entry which is preliminary data.</text>
</comment>